<dbReference type="AlphaFoldDB" id="A0A6J4IG74"/>
<sequence>MFGSYLFILRRRLVNIVVLMLPLVPLAFLYLSSRPPVYESRAVLEVDTGSLTEVLLGVSRPYEEPVRRVASIAEIVTSRPVDEIAASTLADQGRTPKRVRAEPRRASNYIDIKATGSTPNEANGIASAYVFAFFEHQTSEQQEELEQLEDGLLERLEAAERQLAAATAEGPGSPAEAAAAENLDSTTRLLQTVRLRQDIPPTGVTLQSAASASPTPSNELSPVLAMLLSLVGVFFVASGITLLLELIRDAIRTRDEVERLTPAPVLGEIARSRAGSAPVGGPEGSGHRSDSRTVRLGLLARSGGSLPSSVLVTSLPDDLADSLLAAVTLAEGCSDSGQRVLLVADVPSGSAIRLQPVDRPSAHAGELAPARVDGYRFGWCPATSTDDHVGLLDLPVPKRAIEDLLASFDVVILAPGTPVLSPADLSYLTEATVVVCSIGRTHGRRFSAFLELIERDTGPVRGVIVTLPTRAPSTRARRGILRRRSAKRAAPVVRTSPSGSREAPSAGPAPRDRGPGPASSPRNGDEDRYGPAPSSDEARRAPATGQVR</sequence>
<accession>A0A6J4IG74</accession>
<protein>
    <recommendedName>
        <fullName evidence="5">Polysaccharide chain length determinant N-terminal domain-containing protein</fullName>
    </recommendedName>
</protein>
<feature type="compositionally biased region" description="Low complexity" evidence="2">
    <location>
        <begin position="503"/>
        <end position="519"/>
    </location>
</feature>
<evidence type="ECO:0008006" key="5">
    <source>
        <dbReference type="Google" id="ProtNLM"/>
    </source>
</evidence>
<dbReference type="GO" id="GO:0004713">
    <property type="term" value="F:protein tyrosine kinase activity"/>
    <property type="evidence" value="ECO:0007669"/>
    <property type="project" value="TreeGrafter"/>
</dbReference>
<dbReference type="GO" id="GO:0005886">
    <property type="term" value="C:plasma membrane"/>
    <property type="evidence" value="ECO:0007669"/>
    <property type="project" value="TreeGrafter"/>
</dbReference>
<dbReference type="Gene3D" id="3.40.50.300">
    <property type="entry name" value="P-loop containing nucleotide triphosphate hydrolases"/>
    <property type="match status" value="1"/>
</dbReference>
<gene>
    <name evidence="4" type="ORF">AVDCRST_MAG20-2061</name>
</gene>
<feature type="transmembrane region" description="Helical" evidence="3">
    <location>
        <begin position="223"/>
        <end position="244"/>
    </location>
</feature>
<dbReference type="InterPro" id="IPR050445">
    <property type="entry name" value="Bact_polysacc_biosynth/exp"/>
</dbReference>
<keyword evidence="1" id="KW-0175">Coiled coil</keyword>
<dbReference type="SUPFAM" id="SSF52540">
    <property type="entry name" value="P-loop containing nucleoside triphosphate hydrolases"/>
    <property type="match status" value="1"/>
</dbReference>
<proteinExistence type="predicted"/>
<dbReference type="EMBL" id="CADCSY010000094">
    <property type="protein sequence ID" value="CAA9249463.1"/>
    <property type="molecule type" value="Genomic_DNA"/>
</dbReference>
<keyword evidence="3" id="KW-0472">Membrane</keyword>
<evidence type="ECO:0000256" key="2">
    <source>
        <dbReference type="SAM" id="MobiDB-lite"/>
    </source>
</evidence>
<feature type="transmembrane region" description="Helical" evidence="3">
    <location>
        <begin position="12"/>
        <end position="31"/>
    </location>
</feature>
<reference evidence="4" key="1">
    <citation type="submission" date="2020-02" db="EMBL/GenBank/DDBJ databases">
        <authorList>
            <person name="Meier V. D."/>
        </authorList>
    </citation>
    <scope>NUCLEOTIDE SEQUENCE</scope>
    <source>
        <strain evidence="4">AVDCRST_MAG20</strain>
    </source>
</reference>
<keyword evidence="3" id="KW-0812">Transmembrane</keyword>
<evidence type="ECO:0000256" key="3">
    <source>
        <dbReference type="SAM" id="Phobius"/>
    </source>
</evidence>
<dbReference type="PANTHER" id="PTHR32309">
    <property type="entry name" value="TYROSINE-PROTEIN KINASE"/>
    <property type="match status" value="1"/>
</dbReference>
<keyword evidence="3" id="KW-1133">Transmembrane helix</keyword>
<feature type="region of interest" description="Disordered" evidence="2">
    <location>
        <begin position="271"/>
        <end position="291"/>
    </location>
</feature>
<name>A0A6J4IG74_9ACTN</name>
<feature type="region of interest" description="Disordered" evidence="2">
    <location>
        <begin position="474"/>
        <end position="548"/>
    </location>
</feature>
<dbReference type="InterPro" id="IPR027417">
    <property type="entry name" value="P-loop_NTPase"/>
</dbReference>
<feature type="compositionally biased region" description="Basic residues" evidence="2">
    <location>
        <begin position="475"/>
        <end position="487"/>
    </location>
</feature>
<evidence type="ECO:0000256" key="1">
    <source>
        <dbReference type="SAM" id="Coils"/>
    </source>
</evidence>
<evidence type="ECO:0000313" key="4">
    <source>
        <dbReference type="EMBL" id="CAA9249463.1"/>
    </source>
</evidence>
<dbReference type="PANTHER" id="PTHR32309:SF13">
    <property type="entry name" value="FERRIC ENTEROBACTIN TRANSPORT PROTEIN FEPE"/>
    <property type="match status" value="1"/>
</dbReference>
<organism evidence="4">
    <name type="scientific">uncultured Acidimicrobiales bacterium</name>
    <dbReference type="NCBI Taxonomy" id="310071"/>
    <lineage>
        <taxon>Bacteria</taxon>
        <taxon>Bacillati</taxon>
        <taxon>Actinomycetota</taxon>
        <taxon>Acidimicrobiia</taxon>
        <taxon>Acidimicrobiales</taxon>
        <taxon>environmental samples</taxon>
    </lineage>
</organism>
<feature type="coiled-coil region" evidence="1">
    <location>
        <begin position="142"/>
        <end position="169"/>
    </location>
</feature>